<proteinExistence type="predicted"/>
<keyword evidence="2" id="KW-1185">Reference proteome</keyword>
<comment type="caution">
    <text evidence="1">The sequence shown here is derived from an EMBL/GenBank/DDBJ whole genome shotgun (WGS) entry which is preliminary data.</text>
</comment>
<reference evidence="1 2" key="1">
    <citation type="submission" date="2016-02" db="EMBL/GenBank/DDBJ databases">
        <title>Band-tailed pigeon sequencing and assembly.</title>
        <authorList>
            <person name="Soares A.E."/>
            <person name="Novak B.J."/>
            <person name="Rice E.S."/>
            <person name="O'Connell B."/>
            <person name="Chang D."/>
            <person name="Weber S."/>
            <person name="Shapiro B."/>
        </authorList>
    </citation>
    <scope>NUCLEOTIDE SEQUENCE [LARGE SCALE GENOMIC DNA]</scope>
    <source>
        <strain evidence="1">BTP2013</strain>
        <tissue evidence="1">Blood</tissue>
    </source>
</reference>
<name>A0A1V4K045_PATFA</name>
<dbReference type="EMBL" id="LSYS01005240">
    <property type="protein sequence ID" value="OPJ77822.1"/>
    <property type="molecule type" value="Genomic_DNA"/>
</dbReference>
<evidence type="ECO:0000313" key="2">
    <source>
        <dbReference type="Proteomes" id="UP000190648"/>
    </source>
</evidence>
<dbReference type="Proteomes" id="UP000190648">
    <property type="component" value="Unassembled WGS sequence"/>
</dbReference>
<accession>A0A1V4K045</accession>
<organism evidence="1 2">
    <name type="scientific">Patagioenas fasciata monilis</name>
    <dbReference type="NCBI Taxonomy" id="372326"/>
    <lineage>
        <taxon>Eukaryota</taxon>
        <taxon>Metazoa</taxon>
        <taxon>Chordata</taxon>
        <taxon>Craniata</taxon>
        <taxon>Vertebrata</taxon>
        <taxon>Euteleostomi</taxon>
        <taxon>Archelosauria</taxon>
        <taxon>Archosauria</taxon>
        <taxon>Dinosauria</taxon>
        <taxon>Saurischia</taxon>
        <taxon>Theropoda</taxon>
        <taxon>Coelurosauria</taxon>
        <taxon>Aves</taxon>
        <taxon>Neognathae</taxon>
        <taxon>Neoaves</taxon>
        <taxon>Columbimorphae</taxon>
        <taxon>Columbiformes</taxon>
        <taxon>Columbidae</taxon>
        <taxon>Patagioenas</taxon>
    </lineage>
</organism>
<evidence type="ECO:0000313" key="1">
    <source>
        <dbReference type="EMBL" id="OPJ77822.1"/>
    </source>
</evidence>
<sequence>MTDQVVCLCSPNCPRSSSMGHDMIPGTGSFLLRFWIRPRPLSCDCRGSRPLMRVCDKGRADEYELKDAWHKTVYQVDESDGLLCW</sequence>
<protein>
    <submittedName>
        <fullName evidence="1">Uncharacterized protein</fullName>
    </submittedName>
</protein>
<gene>
    <name evidence="1" type="ORF">AV530_000114</name>
</gene>
<dbReference type="AlphaFoldDB" id="A0A1V4K045"/>